<proteinExistence type="predicted"/>
<sequence>MFSMKNFWPFTVLLFSWISEVHLRNYIPRFETTQLIQVQKGQYVEISFEIWTYASGTPCVDEEYLEIRDGYNQSANLLGVFCGNGTTGIRRSSGRNLWLKFSSSDGYWFQNNSYYSGKELNETTTPNLKLVPKTQFVLFKHSSSLWCPAEGGPAPYIVWRKNGAVVQNSTSVRYWLTITEEEENPNYSCEVETHNGLDQKNISLVIERCPEPCQCTVLEGNIEGFISVNCERKLLHSVPQNLPGTTIKLVVSENQLEDLPPRVFSGLNWLSTLDLSNNHLKDFPPGVFDETRHLTRIWLGNNNFKELPEDLFVGQDRIRFLRMKGNQLQQLPRNIFKDLSNIEELDLSYNKLQTLPEGFLNHSTRLRELRLSGNQLKELPRNIFKHLPDLEELDLSYNQLQKLPRDVLSNNVKLKKLFLSNNKLRHLPSFRNLSQLAILYTSNNSLSTLASDQFQGLSNLRDLAVYNNKIQYLPPRVFEGAKNLLSMYFHNNEMRELPEGFFSNMKDLTTSTVDTNLMCCHLTKEDADCDFVYVDSFANCESMFRNPAPRKCIWVIGILSLVGAVFVIVWRLMFKEKKKKNKIQSIMLMHLAGSDGLMGVYLIIVGVMDAIWSGQYFLHDFPWRSSLSCQITGAIALLSCEVSVMLIAMLSADRVKNIVFPYRGQEKGIEMNVMEEVQNQEDVESDDSDEKSEDERSDHQQQAKPGDHGEPAEQQEGETGGQEQPKEDHDGHEEKKDKPDQQGTKGDHEESEQQHVETDLRKPKVDPKECKEQKVEPVKRKGQKEDHGKPEEQQVKLGQEKASKGGSKEKTEEDTDDEPLEHELLIVDKEQDRQDDNISEGSG</sequence>
<dbReference type="InterPro" id="IPR001611">
    <property type="entry name" value="Leu-rich_rpt"/>
</dbReference>
<feature type="transmembrane region" description="Helical" evidence="11">
    <location>
        <begin position="586"/>
        <end position="611"/>
    </location>
</feature>
<dbReference type="GO" id="GO:0016020">
    <property type="term" value="C:membrane"/>
    <property type="evidence" value="ECO:0007669"/>
    <property type="project" value="UniProtKB-SubCell"/>
</dbReference>
<dbReference type="Gene3D" id="1.20.1070.10">
    <property type="entry name" value="Rhodopsin 7-helix transmembrane proteins"/>
    <property type="match status" value="1"/>
</dbReference>
<evidence type="ECO:0000259" key="13">
    <source>
        <dbReference type="PROSITE" id="PS50262"/>
    </source>
</evidence>
<dbReference type="InterPro" id="IPR035914">
    <property type="entry name" value="Sperma_CUB_dom_sf"/>
</dbReference>
<dbReference type="SMART" id="SM00042">
    <property type="entry name" value="CUB"/>
    <property type="match status" value="1"/>
</dbReference>
<keyword evidence="3 11" id="KW-0812">Transmembrane</keyword>
<keyword evidence="15" id="KW-0675">Receptor</keyword>
<dbReference type="PROSITE" id="PS51450">
    <property type="entry name" value="LRR"/>
    <property type="match status" value="4"/>
</dbReference>
<dbReference type="InterPro" id="IPR013783">
    <property type="entry name" value="Ig-like_fold"/>
</dbReference>
<feature type="domain" description="Ig-like" evidence="14">
    <location>
        <begin position="126"/>
        <end position="203"/>
    </location>
</feature>
<keyword evidence="4 12" id="KW-0732">Signal</keyword>
<feature type="region of interest" description="Disordered" evidence="10">
    <location>
        <begin position="677"/>
        <end position="843"/>
    </location>
</feature>
<comment type="subcellular location">
    <subcellularLocation>
        <location evidence="1">Membrane</location>
    </subcellularLocation>
</comment>
<comment type="caution">
    <text evidence="15">The sequence shown here is derived from an EMBL/GenBank/DDBJ whole genome shotgun (WGS) entry which is preliminary data.</text>
</comment>
<gene>
    <name evidence="15" type="primary">Rxfp1</name>
    <name evidence="15" type="ORF">AWC38_SpisGene12187</name>
</gene>
<dbReference type="Pfam" id="PF13306">
    <property type="entry name" value="LRR_5"/>
    <property type="match status" value="1"/>
</dbReference>
<dbReference type="Gene3D" id="2.60.120.290">
    <property type="entry name" value="Spermadhesin, CUB domain"/>
    <property type="match status" value="1"/>
</dbReference>
<feature type="compositionally biased region" description="Acidic residues" evidence="10">
    <location>
        <begin position="678"/>
        <end position="692"/>
    </location>
</feature>
<dbReference type="SUPFAM" id="SSF49854">
    <property type="entry name" value="Spermadhesin, CUB domain"/>
    <property type="match status" value="1"/>
</dbReference>
<dbReference type="STRING" id="50429.A0A2B4S485"/>
<reference evidence="16" key="1">
    <citation type="journal article" date="2017" name="bioRxiv">
        <title>Comparative analysis of the genomes of Stylophora pistillata and Acropora digitifera provides evidence for extensive differences between species of corals.</title>
        <authorList>
            <person name="Voolstra C.R."/>
            <person name="Li Y."/>
            <person name="Liew Y.J."/>
            <person name="Baumgarten S."/>
            <person name="Zoccola D."/>
            <person name="Flot J.-F."/>
            <person name="Tambutte S."/>
            <person name="Allemand D."/>
            <person name="Aranda M."/>
        </authorList>
    </citation>
    <scope>NUCLEOTIDE SEQUENCE [LARGE SCALE GENOMIC DNA]</scope>
</reference>
<evidence type="ECO:0000313" key="15">
    <source>
        <dbReference type="EMBL" id="PFX23275.1"/>
    </source>
</evidence>
<evidence type="ECO:0000259" key="14">
    <source>
        <dbReference type="PROSITE" id="PS50835"/>
    </source>
</evidence>
<dbReference type="PANTHER" id="PTHR24366">
    <property type="entry name" value="IG(IMMUNOGLOBULIN) AND LRR(LEUCINE RICH REPEAT) DOMAINS"/>
    <property type="match status" value="1"/>
</dbReference>
<keyword evidence="5" id="KW-0677">Repeat</keyword>
<accession>A0A2B4S485</accession>
<dbReference type="OrthoDB" id="1883493at2759"/>
<evidence type="ECO:0000256" key="1">
    <source>
        <dbReference type="ARBA" id="ARBA00004370"/>
    </source>
</evidence>
<evidence type="ECO:0000313" key="16">
    <source>
        <dbReference type="Proteomes" id="UP000225706"/>
    </source>
</evidence>
<evidence type="ECO:0000256" key="6">
    <source>
        <dbReference type="ARBA" id="ARBA00022989"/>
    </source>
</evidence>
<evidence type="ECO:0000256" key="12">
    <source>
        <dbReference type="SAM" id="SignalP"/>
    </source>
</evidence>
<dbReference type="InterPro" id="IPR036179">
    <property type="entry name" value="Ig-like_dom_sf"/>
</dbReference>
<evidence type="ECO:0000256" key="2">
    <source>
        <dbReference type="ARBA" id="ARBA00022614"/>
    </source>
</evidence>
<dbReference type="InterPro" id="IPR026906">
    <property type="entry name" value="LRR_5"/>
</dbReference>
<dbReference type="SUPFAM" id="SSF52058">
    <property type="entry name" value="L domain-like"/>
    <property type="match status" value="1"/>
</dbReference>
<dbReference type="SMART" id="SM00369">
    <property type="entry name" value="LRR_TYP"/>
    <property type="match status" value="11"/>
</dbReference>
<dbReference type="Pfam" id="PF00560">
    <property type="entry name" value="LRR_1"/>
    <property type="match status" value="1"/>
</dbReference>
<dbReference type="Pfam" id="PF00431">
    <property type="entry name" value="CUB"/>
    <property type="match status" value="1"/>
</dbReference>
<evidence type="ECO:0000256" key="11">
    <source>
        <dbReference type="SAM" id="Phobius"/>
    </source>
</evidence>
<dbReference type="Gene3D" id="3.80.10.10">
    <property type="entry name" value="Ribonuclease Inhibitor"/>
    <property type="match status" value="3"/>
</dbReference>
<feature type="transmembrane region" description="Helical" evidence="11">
    <location>
        <begin position="631"/>
        <end position="652"/>
    </location>
</feature>
<evidence type="ECO:0000256" key="7">
    <source>
        <dbReference type="ARBA" id="ARBA00023136"/>
    </source>
</evidence>
<dbReference type="Pfam" id="PF13895">
    <property type="entry name" value="Ig_2"/>
    <property type="match status" value="1"/>
</dbReference>
<keyword evidence="16" id="KW-1185">Reference proteome</keyword>
<dbReference type="PROSITE" id="PS50262">
    <property type="entry name" value="G_PROTEIN_RECEP_F1_2"/>
    <property type="match status" value="1"/>
</dbReference>
<keyword evidence="7 11" id="KW-0472">Membrane</keyword>
<dbReference type="EMBL" id="LSMT01000213">
    <property type="protein sequence ID" value="PFX23275.1"/>
    <property type="molecule type" value="Genomic_DNA"/>
</dbReference>
<feature type="transmembrane region" description="Helical" evidence="11">
    <location>
        <begin position="553"/>
        <end position="574"/>
    </location>
</feature>
<dbReference type="SMART" id="SM00364">
    <property type="entry name" value="LRR_BAC"/>
    <property type="match status" value="9"/>
</dbReference>
<evidence type="ECO:0000256" key="10">
    <source>
        <dbReference type="SAM" id="MobiDB-lite"/>
    </source>
</evidence>
<feature type="domain" description="G-protein coupled receptors family 1 profile" evidence="13">
    <location>
        <begin position="563"/>
        <end position="663"/>
    </location>
</feature>
<dbReference type="Pfam" id="PF13855">
    <property type="entry name" value="LRR_8"/>
    <property type="match status" value="2"/>
</dbReference>
<dbReference type="Gene3D" id="2.60.40.10">
    <property type="entry name" value="Immunoglobulins"/>
    <property type="match status" value="1"/>
</dbReference>
<feature type="compositionally biased region" description="Basic and acidic residues" evidence="10">
    <location>
        <begin position="693"/>
        <end position="711"/>
    </location>
</feature>
<dbReference type="AlphaFoldDB" id="A0A2B4S485"/>
<evidence type="ECO:0000256" key="3">
    <source>
        <dbReference type="ARBA" id="ARBA00022692"/>
    </source>
</evidence>
<dbReference type="Proteomes" id="UP000225706">
    <property type="component" value="Unassembled WGS sequence"/>
</dbReference>
<dbReference type="InterPro" id="IPR000859">
    <property type="entry name" value="CUB_dom"/>
</dbReference>
<evidence type="ECO:0000256" key="8">
    <source>
        <dbReference type="ARBA" id="ARBA00023157"/>
    </source>
</evidence>
<feature type="compositionally biased region" description="Basic and acidic residues" evidence="10">
    <location>
        <begin position="821"/>
        <end position="836"/>
    </location>
</feature>
<dbReference type="PRINTS" id="PR00019">
    <property type="entry name" value="LEURICHRPT"/>
</dbReference>
<dbReference type="InterPro" id="IPR007110">
    <property type="entry name" value="Ig-like_dom"/>
</dbReference>
<evidence type="ECO:0000256" key="4">
    <source>
        <dbReference type="ARBA" id="ARBA00022729"/>
    </source>
</evidence>
<evidence type="ECO:0000256" key="9">
    <source>
        <dbReference type="ARBA" id="ARBA00023180"/>
    </source>
</evidence>
<dbReference type="SMART" id="SM00365">
    <property type="entry name" value="LRR_SD22"/>
    <property type="match status" value="4"/>
</dbReference>
<feature type="compositionally biased region" description="Basic and acidic residues" evidence="10">
    <location>
        <begin position="724"/>
        <end position="811"/>
    </location>
</feature>
<dbReference type="InterPro" id="IPR032675">
    <property type="entry name" value="LRR_dom_sf"/>
</dbReference>
<dbReference type="FunFam" id="3.80.10.10:FF:001164">
    <property type="entry name" value="GH01279p"/>
    <property type="match status" value="1"/>
</dbReference>
<organism evidence="15 16">
    <name type="scientific">Stylophora pistillata</name>
    <name type="common">Smooth cauliflower coral</name>
    <dbReference type="NCBI Taxonomy" id="50429"/>
    <lineage>
        <taxon>Eukaryota</taxon>
        <taxon>Metazoa</taxon>
        <taxon>Cnidaria</taxon>
        <taxon>Anthozoa</taxon>
        <taxon>Hexacorallia</taxon>
        <taxon>Scleractinia</taxon>
        <taxon>Astrocoeniina</taxon>
        <taxon>Pocilloporidae</taxon>
        <taxon>Stylophora</taxon>
    </lineage>
</organism>
<dbReference type="InterPro" id="IPR017452">
    <property type="entry name" value="GPCR_Rhodpsn_7TM"/>
</dbReference>
<keyword evidence="2" id="KW-0433">Leucine-rich repeat</keyword>
<dbReference type="CDD" id="cd00041">
    <property type="entry name" value="CUB"/>
    <property type="match status" value="1"/>
</dbReference>
<dbReference type="PROSITE" id="PS50835">
    <property type="entry name" value="IG_LIKE"/>
    <property type="match status" value="1"/>
</dbReference>
<dbReference type="SUPFAM" id="SSF48726">
    <property type="entry name" value="Immunoglobulin"/>
    <property type="match status" value="1"/>
</dbReference>
<evidence type="ECO:0000256" key="5">
    <source>
        <dbReference type="ARBA" id="ARBA00022737"/>
    </source>
</evidence>
<keyword evidence="8" id="KW-1015">Disulfide bond</keyword>
<keyword evidence="9" id="KW-0325">Glycoprotein</keyword>
<feature type="chain" id="PRO_5012812351" evidence="12">
    <location>
        <begin position="24"/>
        <end position="843"/>
    </location>
</feature>
<dbReference type="FunFam" id="3.80.10.10:FF:000770">
    <property type="entry name" value="Uncharacterized protein"/>
    <property type="match status" value="1"/>
</dbReference>
<dbReference type="PANTHER" id="PTHR24366:SF96">
    <property type="entry name" value="LEUCINE RICH REPEAT CONTAINING 53"/>
    <property type="match status" value="1"/>
</dbReference>
<name>A0A2B4S485_STYPI</name>
<feature type="signal peptide" evidence="12">
    <location>
        <begin position="1"/>
        <end position="23"/>
    </location>
</feature>
<dbReference type="SUPFAM" id="SSF81321">
    <property type="entry name" value="Family A G protein-coupled receptor-like"/>
    <property type="match status" value="1"/>
</dbReference>
<dbReference type="InterPro" id="IPR003591">
    <property type="entry name" value="Leu-rich_rpt_typical-subtyp"/>
</dbReference>
<keyword evidence="6 11" id="KW-1133">Transmembrane helix</keyword>
<protein>
    <submittedName>
        <fullName evidence="15">Relaxin receptor 1</fullName>
    </submittedName>
</protein>